<dbReference type="Gene3D" id="3.40.50.300">
    <property type="entry name" value="P-loop containing nucleotide triphosphate hydrolases"/>
    <property type="match status" value="2"/>
</dbReference>
<feature type="coiled-coil region" evidence="6">
    <location>
        <begin position="486"/>
        <end position="537"/>
    </location>
</feature>
<protein>
    <recommendedName>
        <fullName evidence="7">Dynamin N-terminal domain-containing protein</fullName>
    </recommendedName>
</protein>
<dbReference type="Proteomes" id="UP000182945">
    <property type="component" value="Chromosome"/>
</dbReference>
<evidence type="ECO:0000313" key="9">
    <source>
        <dbReference type="Proteomes" id="UP000182945"/>
    </source>
</evidence>
<reference evidence="8 9" key="1">
    <citation type="submission" date="2016-11" db="EMBL/GenBank/DDBJ databases">
        <title>Complete genome sequencing of Virgibacillus halodenitrificans PDB-F2.</title>
        <authorList>
            <person name="Sun Z."/>
            <person name="Zhou Y."/>
            <person name="Li H."/>
        </authorList>
    </citation>
    <scope>NUCLEOTIDE SEQUENCE [LARGE SCALE GENOMIC DNA]</scope>
    <source>
        <strain evidence="8 9">PDB-F2</strain>
    </source>
</reference>
<dbReference type="AlphaFoldDB" id="A0AAC9J0B1"/>
<dbReference type="InterPro" id="IPR027417">
    <property type="entry name" value="P-loop_NTPase"/>
</dbReference>
<dbReference type="PANTHER" id="PTHR10465">
    <property type="entry name" value="TRANSMEMBRANE GTPASE FZO1"/>
    <property type="match status" value="1"/>
</dbReference>
<evidence type="ECO:0000256" key="6">
    <source>
        <dbReference type="SAM" id="Coils"/>
    </source>
</evidence>
<accession>A0AAC9J0B1</accession>
<keyword evidence="4" id="KW-0342">GTP-binding</keyword>
<organism evidence="8 9">
    <name type="scientific">Virgibacillus halodenitrificans</name>
    <name type="common">Bacillus halodenitrificans</name>
    <dbReference type="NCBI Taxonomy" id="1482"/>
    <lineage>
        <taxon>Bacteria</taxon>
        <taxon>Bacillati</taxon>
        <taxon>Bacillota</taxon>
        <taxon>Bacilli</taxon>
        <taxon>Bacillales</taxon>
        <taxon>Bacillaceae</taxon>
        <taxon>Virgibacillus</taxon>
    </lineage>
</organism>
<evidence type="ECO:0000259" key="7">
    <source>
        <dbReference type="Pfam" id="PF00350"/>
    </source>
</evidence>
<keyword evidence="6" id="KW-0175">Coiled coil</keyword>
<evidence type="ECO:0000256" key="2">
    <source>
        <dbReference type="ARBA" id="ARBA00022741"/>
    </source>
</evidence>
<dbReference type="InterPro" id="IPR027094">
    <property type="entry name" value="Mitofusin_fam"/>
</dbReference>
<dbReference type="GeneID" id="71514751"/>
<evidence type="ECO:0000313" key="8">
    <source>
        <dbReference type="EMBL" id="APC48510.1"/>
    </source>
</evidence>
<dbReference type="PANTHER" id="PTHR10465:SF0">
    <property type="entry name" value="SARCALUMENIN"/>
    <property type="match status" value="1"/>
</dbReference>
<comment type="subcellular location">
    <subcellularLocation>
        <location evidence="1">Membrane</location>
    </subcellularLocation>
</comment>
<keyword evidence="5" id="KW-0472">Membrane</keyword>
<feature type="domain" description="Dynamin N-terminal" evidence="7">
    <location>
        <begin position="52"/>
        <end position="206"/>
    </location>
</feature>
<gene>
    <name evidence="8" type="ORF">BME96_10135</name>
</gene>
<dbReference type="GO" id="GO:0005525">
    <property type="term" value="F:GTP binding"/>
    <property type="evidence" value="ECO:0007669"/>
    <property type="project" value="UniProtKB-KW"/>
</dbReference>
<dbReference type="SUPFAM" id="SSF52540">
    <property type="entry name" value="P-loop containing nucleoside triphosphate hydrolases"/>
    <property type="match status" value="2"/>
</dbReference>
<evidence type="ECO:0000256" key="3">
    <source>
        <dbReference type="ARBA" id="ARBA00022801"/>
    </source>
</evidence>
<dbReference type="CDD" id="cd09912">
    <property type="entry name" value="DLP_2"/>
    <property type="match status" value="2"/>
</dbReference>
<dbReference type="InterPro" id="IPR045063">
    <property type="entry name" value="Dynamin_N"/>
</dbReference>
<name>A0AAC9J0B1_VIRHA</name>
<dbReference type="GO" id="GO:0016020">
    <property type="term" value="C:membrane"/>
    <property type="evidence" value="ECO:0007669"/>
    <property type="project" value="UniProtKB-SubCell"/>
</dbReference>
<dbReference type="EMBL" id="CP017962">
    <property type="protein sequence ID" value="APC48510.1"/>
    <property type="molecule type" value="Genomic_DNA"/>
</dbReference>
<evidence type="ECO:0000256" key="1">
    <source>
        <dbReference type="ARBA" id="ARBA00004370"/>
    </source>
</evidence>
<dbReference type="Pfam" id="PF00350">
    <property type="entry name" value="Dynamin_N"/>
    <property type="match status" value="2"/>
</dbReference>
<dbReference type="KEGG" id="vhl:BME96_10135"/>
<sequence>MNVVFLKEKIDREIKLHHLAALYRLMINNEDELNAKKILDLYEKQQKEEIMISFAGHFSAGKSSMINALLDDDILPKSPIPTSANIVRITSGGGYARVYFRHEQPIQYTEPYDIDRIKAYSKDKKAIKQIDISTSKKIIPPGCYIIDTPGIDAADDADRIMTEGSLHLVDIVFYVMDYNHVQSEVNLEFLKGLQDKSIPYYVIVNQIDKHDEQELTFKAFQQSIEQTFKQWGVTPEKIFFSSLTDSNAEHNQFEAIKNKLFAFLNGKRRDIYTIGPSVKQIMAGHKRFLEEKYEEMEIEISDGEANSAPDTNHIEELNYQLSALLKEPAEVEEQFIEELNQTLKNAYLMPADLRDIAEAFLHSRQPDFKVGFLSSKRKTDEARKNRMENFLTALQKNTETAIEWKLRDKFTNLLKVNKLSNTSLQQMVQKLGISLTEDSIIGKLKPGAKVNGEYVLNYTNEVANEIKSRYKREALHLIGRIKEQQVSANEQKIAEIEEKLNELKKAHSQHLRVENLRNNLYEKLDQLEKQLMLNEVEEATWEQIKKAVEDSNVTVKMAEENSLGFESTGENDKVAVVPTELNKQHKAMTTEKIIDNVEKVIQTIKDSPGFQGIVEDLQRKKEKLEDQSYTIALFGAFSAGKSSFANALLGEGVLPVSPNPTTATVNRINPVCEKYPHGSVVITVKNEETLKNDVKLITKNVSSKEGDFQELLEWIKQDNIQHHEKLGNLYQSYLRAMLAGYEDIKEYIGSTLTVSINEFATYVADEAKASFIESIDLYYDCSLTQQGITLVDTPGADSVNARHTNVAFDYIKYADAILYVTYYNHALARADKDFLTQLGRVKDTFQLDKMFFIVNAADLAENQTEINMVTNYVKEQLVQLGIRIPRLYPVSSKLALREKQNKSQLNEDMQFFENEFYQFIHQDLSALTAQSAIWDMKRAYTNMAHYKESVNMDQQSKESFRLQLQDKQKTVTKIIDKTDTTIQEDQLIQKIEKQLHYVLERTSIQFHDLFKETFNPTTITESGKDAKVQLWKSLEQLIGYVGHELLQELRAVSLRVEAMENNLAKEMYDDLIKTTNSIDDTLTFPKYEAADLATPVFSIAFESVDLQQFDKALSMFKNTKTFFAQNEKEKMKDKIYEQLEPLISSYLSENKSLMTRDYLSQWKELVTIIKREMKEQLQQHTNSYLEMMSSHVNIEIINQKLSTLTVILTNHDIRMDENEQK</sequence>
<feature type="domain" description="Dynamin N-terminal" evidence="7">
    <location>
        <begin position="631"/>
        <end position="856"/>
    </location>
</feature>
<dbReference type="GO" id="GO:0003924">
    <property type="term" value="F:GTPase activity"/>
    <property type="evidence" value="ECO:0007669"/>
    <property type="project" value="InterPro"/>
</dbReference>
<dbReference type="RefSeq" id="WP_071649023.1">
    <property type="nucleotide sequence ID" value="NZ_CP017962.1"/>
</dbReference>
<evidence type="ECO:0000256" key="4">
    <source>
        <dbReference type="ARBA" id="ARBA00023134"/>
    </source>
</evidence>
<evidence type="ECO:0000256" key="5">
    <source>
        <dbReference type="ARBA" id="ARBA00023136"/>
    </source>
</evidence>
<keyword evidence="3" id="KW-0378">Hydrolase</keyword>
<proteinExistence type="predicted"/>
<dbReference type="GO" id="GO:0008053">
    <property type="term" value="P:mitochondrial fusion"/>
    <property type="evidence" value="ECO:0007669"/>
    <property type="project" value="TreeGrafter"/>
</dbReference>
<keyword evidence="2" id="KW-0547">Nucleotide-binding</keyword>